<evidence type="ECO:0000313" key="5">
    <source>
        <dbReference type="Proteomes" id="UP000251942"/>
    </source>
</evidence>
<dbReference type="AlphaFoldDB" id="A0A0W0THI8"/>
<feature type="chain" id="PRO_5036003000" description="Periplasmic protein" evidence="1">
    <location>
        <begin position="32"/>
        <end position="200"/>
    </location>
</feature>
<evidence type="ECO:0000256" key="1">
    <source>
        <dbReference type="SAM" id="SignalP"/>
    </source>
</evidence>
<evidence type="ECO:0008006" key="6">
    <source>
        <dbReference type="Google" id="ProtNLM"/>
    </source>
</evidence>
<dbReference type="EMBL" id="LNYB01000085">
    <property type="protein sequence ID" value="KTC95040.1"/>
    <property type="molecule type" value="Genomic_DNA"/>
</dbReference>
<dbReference type="EMBL" id="UASS01000022">
    <property type="protein sequence ID" value="SPX61742.1"/>
    <property type="molecule type" value="Genomic_DNA"/>
</dbReference>
<sequence length="200" mass="22533">MNWIKFGSSILLVVGLIASAACLAVTSSATAVFVTRIDQDDLKRWQKKWGNPEDFTVLFYSLVLANEILDQKDDYQLKLANIFFTADLYRGYENAYQINKELQDKTKEIGCLDFRVLAGGNDTVNGFQVKQAWTEGKYTVVPVNGGIKALVLLKTDAGWRVDDLVYTWEKARSSVKNIKSGLRSQLIYCNKQSISSQNKN</sequence>
<dbReference type="Proteomes" id="UP000054698">
    <property type="component" value="Unassembled WGS sequence"/>
</dbReference>
<dbReference type="STRING" id="453.Lfee_2704"/>
<name>A0A0W0THI8_9GAMM</name>
<dbReference type="PATRIC" id="fig|453.4.peg.2961"/>
<gene>
    <name evidence="2" type="ORF">Lfee_2704</name>
    <name evidence="3" type="ORF">NCTC12022_02491</name>
</gene>
<reference evidence="2 4" key="1">
    <citation type="submission" date="2015-11" db="EMBL/GenBank/DDBJ databases">
        <title>Genomic analysis of 38 Legionella species identifies large and diverse effector repertoires.</title>
        <authorList>
            <person name="Burstein D."/>
            <person name="Amaro F."/>
            <person name="Zusman T."/>
            <person name="Lifshitz Z."/>
            <person name="Cohen O."/>
            <person name="Gilbert J.A."/>
            <person name="Pupko T."/>
            <person name="Shuman H.A."/>
            <person name="Segal G."/>
        </authorList>
    </citation>
    <scope>NUCLEOTIDE SEQUENCE [LARGE SCALE GENOMIC DNA]</scope>
    <source>
        <strain evidence="2 4">WO-44C</strain>
    </source>
</reference>
<evidence type="ECO:0000313" key="2">
    <source>
        <dbReference type="EMBL" id="KTC95040.1"/>
    </source>
</evidence>
<proteinExistence type="predicted"/>
<keyword evidence="1" id="KW-0732">Signal</keyword>
<dbReference type="Proteomes" id="UP000251942">
    <property type="component" value="Unassembled WGS sequence"/>
</dbReference>
<protein>
    <recommendedName>
        <fullName evidence="6">Periplasmic protein</fullName>
    </recommendedName>
</protein>
<dbReference type="RefSeq" id="WP_058447534.1">
    <property type="nucleotide sequence ID" value="NZ_CAAAHT010000006.1"/>
</dbReference>
<keyword evidence="4" id="KW-1185">Reference proteome</keyword>
<dbReference type="OrthoDB" id="9875913at2"/>
<dbReference type="PROSITE" id="PS51257">
    <property type="entry name" value="PROKAR_LIPOPROTEIN"/>
    <property type="match status" value="1"/>
</dbReference>
<reference evidence="3 5" key="2">
    <citation type="submission" date="2018-06" db="EMBL/GenBank/DDBJ databases">
        <authorList>
            <consortium name="Pathogen Informatics"/>
            <person name="Doyle S."/>
        </authorList>
    </citation>
    <scope>NUCLEOTIDE SEQUENCE [LARGE SCALE GENOMIC DNA]</scope>
    <source>
        <strain evidence="3 5">NCTC12022</strain>
    </source>
</reference>
<accession>A0A0W0THI8</accession>
<evidence type="ECO:0000313" key="4">
    <source>
        <dbReference type="Proteomes" id="UP000054698"/>
    </source>
</evidence>
<organism evidence="2 4">
    <name type="scientific">Legionella feeleii</name>
    <dbReference type="NCBI Taxonomy" id="453"/>
    <lineage>
        <taxon>Bacteria</taxon>
        <taxon>Pseudomonadati</taxon>
        <taxon>Pseudomonadota</taxon>
        <taxon>Gammaproteobacteria</taxon>
        <taxon>Legionellales</taxon>
        <taxon>Legionellaceae</taxon>
        <taxon>Legionella</taxon>
    </lineage>
</organism>
<evidence type="ECO:0000313" key="3">
    <source>
        <dbReference type="EMBL" id="SPX61742.1"/>
    </source>
</evidence>
<feature type="signal peptide" evidence="1">
    <location>
        <begin position="1"/>
        <end position="31"/>
    </location>
</feature>